<dbReference type="AlphaFoldDB" id="A0AAJ6B6Z8"/>
<name>A0AAJ6B6Z8_9SPHI</name>
<evidence type="ECO:0000313" key="1">
    <source>
        <dbReference type="EMBL" id="WEK20567.1"/>
    </source>
</evidence>
<protein>
    <submittedName>
        <fullName evidence="1">Uncharacterized protein</fullName>
    </submittedName>
</protein>
<organism evidence="1 2">
    <name type="scientific">Candidatus Pedobacter colombiensis</name>
    <dbReference type="NCBI Taxonomy" id="3121371"/>
    <lineage>
        <taxon>Bacteria</taxon>
        <taxon>Pseudomonadati</taxon>
        <taxon>Bacteroidota</taxon>
        <taxon>Sphingobacteriia</taxon>
        <taxon>Sphingobacteriales</taxon>
        <taxon>Sphingobacteriaceae</taxon>
        <taxon>Pedobacter</taxon>
    </lineage>
</organism>
<gene>
    <name evidence="1" type="ORF">P0Y49_05375</name>
</gene>
<dbReference type="Proteomes" id="UP001214530">
    <property type="component" value="Chromosome"/>
</dbReference>
<proteinExistence type="predicted"/>
<accession>A0AAJ6B6Z8</accession>
<reference evidence="1" key="1">
    <citation type="submission" date="2023-03" db="EMBL/GenBank/DDBJ databases">
        <title>Andean soil-derived lignocellulolytic bacterial consortium as a source of novel taxa and putative plastic-active enzymes.</title>
        <authorList>
            <person name="Diaz-Garcia L."/>
            <person name="Chuvochina M."/>
            <person name="Feuerriegel G."/>
            <person name="Bunk B."/>
            <person name="Sproer C."/>
            <person name="Streit W.R."/>
            <person name="Rodriguez L.M."/>
            <person name="Overmann J."/>
            <person name="Jimenez D.J."/>
        </authorList>
    </citation>
    <scope>NUCLEOTIDE SEQUENCE</scope>
    <source>
        <strain evidence="1">MAG 3858</strain>
    </source>
</reference>
<sequence>MKFRNICILALGLSSTFVACKKEESPVASDDLKIPQMFGPAADADPKVKSIYNDYGLWIRMDFKDSKEVSNGILFNDVNNRFGATKIDDSRRQEAITYTESLLSNVPVKYTKALFPLEFFYVKTYNGSWWASDMEVIGRSRLVITWPNHMPNTLPVTDPATHYYRDSVLTRAVWSSLGTMMTPRMEKPIEGFELAGKAYDGGLVFDRIYDEYRRDYDVDKRDAALDELAITGGFIAGSGSRSFEADFPQWITLIATESFANIKQQYLDNSPRRAKKYEVLIKFFNSYGWDIQATGNKYRQKLDLYK</sequence>
<dbReference type="PROSITE" id="PS51257">
    <property type="entry name" value="PROKAR_LIPOPROTEIN"/>
    <property type="match status" value="1"/>
</dbReference>
<dbReference type="EMBL" id="CP119313">
    <property type="protein sequence ID" value="WEK20567.1"/>
    <property type="molecule type" value="Genomic_DNA"/>
</dbReference>
<evidence type="ECO:0000313" key="2">
    <source>
        <dbReference type="Proteomes" id="UP001214530"/>
    </source>
</evidence>